<proteinExistence type="predicted"/>
<evidence type="ECO:0000313" key="6">
    <source>
        <dbReference type="EMBL" id="KAK1613195.1"/>
    </source>
</evidence>
<feature type="repeat" description="WD" evidence="3">
    <location>
        <begin position="582"/>
        <end position="624"/>
    </location>
</feature>
<dbReference type="Pfam" id="PF00635">
    <property type="entry name" value="Motile_Sperm"/>
    <property type="match status" value="1"/>
</dbReference>
<evidence type="ECO:0000256" key="1">
    <source>
        <dbReference type="ARBA" id="ARBA00022574"/>
    </source>
</evidence>
<dbReference type="InterPro" id="IPR050844">
    <property type="entry name" value="Coatomer_complex_subunit"/>
</dbReference>
<dbReference type="InterPro" id="IPR013783">
    <property type="entry name" value="Ig-like_fold"/>
</dbReference>
<keyword evidence="1 3" id="KW-0853">WD repeat</keyword>
<dbReference type="GO" id="GO:0006890">
    <property type="term" value="P:retrograde vesicle-mediated transport, Golgi to endoplasmic reticulum"/>
    <property type="evidence" value="ECO:0007669"/>
    <property type="project" value="TreeGrafter"/>
</dbReference>
<keyword evidence="7" id="KW-1185">Reference proteome</keyword>
<dbReference type="PROSITE" id="PS50294">
    <property type="entry name" value="WD_REPEATS_REGION"/>
    <property type="match status" value="2"/>
</dbReference>
<dbReference type="PANTHER" id="PTHR19876:SF72">
    <property type="entry name" value="COATOMER WD ASSOCIATED REGION DOMAIN-CONTAINING PROTEIN"/>
    <property type="match status" value="1"/>
</dbReference>
<protein>
    <recommendedName>
        <fullName evidence="5">MSP domain-containing protein</fullName>
    </recommendedName>
</protein>
<dbReference type="EMBL" id="JAUUTY010000007">
    <property type="protein sequence ID" value="KAK1613195.1"/>
    <property type="molecule type" value="Genomic_DNA"/>
</dbReference>
<dbReference type="Gene3D" id="2.130.10.10">
    <property type="entry name" value="YVTN repeat-like/Quinoprotein amine dehydrogenase"/>
    <property type="match status" value="1"/>
</dbReference>
<organism evidence="6 7">
    <name type="scientific">Lolium multiflorum</name>
    <name type="common">Italian ryegrass</name>
    <name type="synonym">Lolium perenne subsp. multiflorum</name>
    <dbReference type="NCBI Taxonomy" id="4521"/>
    <lineage>
        <taxon>Eukaryota</taxon>
        <taxon>Viridiplantae</taxon>
        <taxon>Streptophyta</taxon>
        <taxon>Embryophyta</taxon>
        <taxon>Tracheophyta</taxon>
        <taxon>Spermatophyta</taxon>
        <taxon>Magnoliopsida</taxon>
        <taxon>Liliopsida</taxon>
        <taxon>Poales</taxon>
        <taxon>Poaceae</taxon>
        <taxon>BOP clade</taxon>
        <taxon>Pooideae</taxon>
        <taxon>Poodae</taxon>
        <taxon>Poeae</taxon>
        <taxon>Poeae Chloroplast Group 2 (Poeae type)</taxon>
        <taxon>Loliodinae</taxon>
        <taxon>Loliinae</taxon>
        <taxon>Lolium</taxon>
    </lineage>
</organism>
<dbReference type="SUPFAM" id="SSF50978">
    <property type="entry name" value="WD40 repeat-like"/>
    <property type="match status" value="1"/>
</dbReference>
<feature type="domain" description="MSP" evidence="5">
    <location>
        <begin position="313"/>
        <end position="434"/>
    </location>
</feature>
<dbReference type="PROSITE" id="PS00678">
    <property type="entry name" value="WD_REPEATS_1"/>
    <property type="match status" value="1"/>
</dbReference>
<dbReference type="Gene3D" id="2.60.40.10">
    <property type="entry name" value="Immunoglobulins"/>
    <property type="match status" value="2"/>
</dbReference>
<evidence type="ECO:0000259" key="5">
    <source>
        <dbReference type="PROSITE" id="PS50202"/>
    </source>
</evidence>
<dbReference type="SMART" id="SM00320">
    <property type="entry name" value="WD40"/>
    <property type="match status" value="6"/>
</dbReference>
<evidence type="ECO:0000313" key="7">
    <source>
        <dbReference type="Proteomes" id="UP001231189"/>
    </source>
</evidence>
<dbReference type="CDD" id="cd00200">
    <property type="entry name" value="WD40"/>
    <property type="match status" value="1"/>
</dbReference>
<feature type="region of interest" description="Disordered" evidence="4">
    <location>
        <begin position="182"/>
        <end position="212"/>
    </location>
</feature>
<dbReference type="AlphaFoldDB" id="A0AAD8R3A5"/>
<dbReference type="SUPFAM" id="SSF49354">
    <property type="entry name" value="PapD-like"/>
    <property type="match status" value="2"/>
</dbReference>
<dbReference type="PROSITE" id="PS50202">
    <property type="entry name" value="MSP"/>
    <property type="match status" value="2"/>
</dbReference>
<comment type="caution">
    <text evidence="6">The sequence shown here is derived from an EMBL/GenBank/DDBJ whole genome shotgun (WGS) entry which is preliminary data.</text>
</comment>
<reference evidence="6" key="1">
    <citation type="submission" date="2023-07" db="EMBL/GenBank/DDBJ databases">
        <title>A chromosome-level genome assembly of Lolium multiflorum.</title>
        <authorList>
            <person name="Chen Y."/>
            <person name="Copetti D."/>
            <person name="Kolliker R."/>
            <person name="Studer B."/>
        </authorList>
    </citation>
    <scope>NUCLEOTIDE SEQUENCE</scope>
    <source>
        <strain evidence="6">02402/16</strain>
        <tissue evidence="6">Leaf</tissue>
    </source>
</reference>
<sequence>MDSTDGQTRNAYESFSVISPYPEDDMLGTEPLELHLAFELNKKISNSLKLTNPTDAYIAFNIQNMSHLPYCMQPTKGIVPPRSKCSVDVTLDPQGNAPWDMQRANEFIVWSTKVNDGLIAGDITANMFSPESGVVDGMNLDVVFYEEESTKESKELIVHMSNIKTDGTVGDVKKSQECLVPTPLRTSSTGSQNPQGAAKGSSETQQASDKTSECTDKLLVLNTIASKDLTPQSVSGEMFINKTDGKVADETIFDESLSPVMTLWESSASYKNYQEGESTSNQNYQEGAQAFSEPQSAPDTTTESELIPDSSMILDIHPLELCFFYEPDKFIPCSFDITNNTDEKMAFALKNKSSEEACFVSSWPKFGVMDPRTTYTLVLIMDEHRTIPRQRNVDLILHTSTYWESSSDEDTCIQHFQNAERITVHHVTLKCVCALQGVTIFEPIPPSIKIISMVDYPYGSVIESIDANRTEQLIATAFNSGKVYIWICGTQEHVGSIGINYGQHSVKFIPRKGWLLVGTDDLIRVYDYKNKMRLTTSFKAGGYVKSLAIHPTESYVLSACITGIKLWDWDQGWFGWKCMQTFEEHSGHVHAVAFNPQDHNSFASASDDCTIKVWSLDSPKSKYTLYGHSSCVYSLDFFTRDGQQYLITGSRDKTAKIWNMHKKECVGTLPHNSAVMHVLSHPTLPVLVTGTEHGHVYLWNSINFRLNRILVIGNSSWVEGLACFNESGRIVVANESTLSVIEIPDEEEQSGSSSNSISELH</sequence>
<dbReference type="InterPro" id="IPR019775">
    <property type="entry name" value="WD40_repeat_CS"/>
</dbReference>
<dbReference type="InterPro" id="IPR036322">
    <property type="entry name" value="WD40_repeat_dom_sf"/>
</dbReference>
<dbReference type="InterPro" id="IPR001680">
    <property type="entry name" value="WD40_rpt"/>
</dbReference>
<dbReference type="GO" id="GO:0006888">
    <property type="term" value="P:endoplasmic reticulum to Golgi vesicle-mediated transport"/>
    <property type="evidence" value="ECO:0007669"/>
    <property type="project" value="TreeGrafter"/>
</dbReference>
<dbReference type="Pfam" id="PF00400">
    <property type="entry name" value="WD40"/>
    <property type="match status" value="3"/>
</dbReference>
<dbReference type="PROSITE" id="PS50082">
    <property type="entry name" value="WD_REPEATS_2"/>
    <property type="match status" value="2"/>
</dbReference>
<accession>A0AAD8R3A5</accession>
<gene>
    <name evidence="6" type="ORF">QYE76_036868</name>
</gene>
<dbReference type="InterPro" id="IPR000535">
    <property type="entry name" value="MSP_dom"/>
</dbReference>
<name>A0AAD8R3A5_LOLMU</name>
<dbReference type="InterPro" id="IPR008962">
    <property type="entry name" value="PapD-like_sf"/>
</dbReference>
<dbReference type="InterPro" id="IPR015943">
    <property type="entry name" value="WD40/YVTN_repeat-like_dom_sf"/>
</dbReference>
<dbReference type="GO" id="GO:0006886">
    <property type="term" value="P:intracellular protein transport"/>
    <property type="evidence" value="ECO:0007669"/>
    <property type="project" value="TreeGrafter"/>
</dbReference>
<feature type="repeat" description="WD" evidence="3">
    <location>
        <begin position="625"/>
        <end position="668"/>
    </location>
</feature>
<evidence type="ECO:0000256" key="2">
    <source>
        <dbReference type="ARBA" id="ARBA00022737"/>
    </source>
</evidence>
<dbReference type="GO" id="GO:0030126">
    <property type="term" value="C:COPI vesicle coat"/>
    <property type="evidence" value="ECO:0007669"/>
    <property type="project" value="TreeGrafter"/>
</dbReference>
<dbReference type="GO" id="GO:0006891">
    <property type="term" value="P:intra-Golgi vesicle-mediated transport"/>
    <property type="evidence" value="ECO:0007669"/>
    <property type="project" value="TreeGrafter"/>
</dbReference>
<keyword evidence="2" id="KW-0677">Repeat</keyword>
<evidence type="ECO:0000256" key="4">
    <source>
        <dbReference type="SAM" id="MobiDB-lite"/>
    </source>
</evidence>
<feature type="domain" description="MSP" evidence="5">
    <location>
        <begin position="26"/>
        <end position="145"/>
    </location>
</feature>
<evidence type="ECO:0000256" key="3">
    <source>
        <dbReference type="PROSITE-ProRule" id="PRU00221"/>
    </source>
</evidence>
<feature type="compositionally biased region" description="Polar residues" evidence="4">
    <location>
        <begin position="184"/>
        <end position="209"/>
    </location>
</feature>
<dbReference type="Proteomes" id="UP001231189">
    <property type="component" value="Unassembled WGS sequence"/>
</dbReference>
<dbReference type="PANTHER" id="PTHR19876">
    <property type="entry name" value="COATOMER"/>
    <property type="match status" value="1"/>
</dbReference>